<comment type="caution">
    <text evidence="3">The sequence shown here is derived from an EMBL/GenBank/DDBJ whole genome shotgun (WGS) entry which is preliminary data.</text>
</comment>
<dbReference type="PANTHER" id="PTHR14859:SF1">
    <property type="entry name" value="PGAP2-INTERACTING PROTEIN"/>
    <property type="match status" value="1"/>
</dbReference>
<feature type="transmembrane region" description="Helical" evidence="1">
    <location>
        <begin position="44"/>
        <end position="62"/>
    </location>
</feature>
<gene>
    <name evidence="3" type="ORF">OKA05_26730</name>
</gene>
<sequence length="341" mass="38176">MKSSRFRRRAGWTLIGFSLLLHMATVYAFAEQPDKLAAFTVMPIWVWGGIGLLCSTIAFWFLRAPLSLIVTGIWAMTVLLGADEARVIGNIGKSAPIPGAPGIADGRQLMRVVSLNCNFFMYGGNKGSGGDPSADLRRWDPDIVLLQEVHPHQVRHIADALYQGRGDYRIYATNGVVSRWKIVREVNPSTPGYRLQQVTVRKPDNLDVEVVNVHLQSAATDLRLWQRECWRTHAINRAHRRKELAIALTILADTAPGKPTLFGGDFNAPPGDPIQSLLRSDFRDAFVEAGVGWGNTFQRRIPIHRIDQIHHSRHFKAMRCTAVTTRRSDHRMVVADFLPSS</sequence>
<dbReference type="EMBL" id="JAPDDT010000022">
    <property type="protein sequence ID" value="MCW1926182.1"/>
    <property type="molecule type" value="Genomic_DNA"/>
</dbReference>
<name>A0ABT3GRS2_9BACT</name>
<dbReference type="Gene3D" id="3.60.10.10">
    <property type="entry name" value="Endonuclease/exonuclease/phosphatase"/>
    <property type="match status" value="1"/>
</dbReference>
<dbReference type="InterPro" id="IPR036691">
    <property type="entry name" value="Endo/exonu/phosph_ase_sf"/>
</dbReference>
<evidence type="ECO:0000313" key="3">
    <source>
        <dbReference type="EMBL" id="MCW1926182.1"/>
    </source>
</evidence>
<protein>
    <submittedName>
        <fullName evidence="3">Endonuclease/exonuclease/phosphatase family protein</fullName>
    </submittedName>
</protein>
<keyword evidence="3" id="KW-0540">Nuclease</keyword>
<feature type="domain" description="Endonuclease/exonuclease/phosphatase" evidence="2">
    <location>
        <begin position="114"/>
        <end position="330"/>
    </location>
</feature>
<organism evidence="3 4">
    <name type="scientific">Luteolibacter arcticus</name>
    <dbReference type="NCBI Taxonomy" id="1581411"/>
    <lineage>
        <taxon>Bacteria</taxon>
        <taxon>Pseudomonadati</taxon>
        <taxon>Verrucomicrobiota</taxon>
        <taxon>Verrucomicrobiia</taxon>
        <taxon>Verrucomicrobiales</taxon>
        <taxon>Verrucomicrobiaceae</taxon>
        <taxon>Luteolibacter</taxon>
    </lineage>
</organism>
<evidence type="ECO:0000256" key="1">
    <source>
        <dbReference type="SAM" id="Phobius"/>
    </source>
</evidence>
<keyword evidence="1" id="KW-0472">Membrane</keyword>
<keyword evidence="3" id="KW-0378">Hydrolase</keyword>
<accession>A0ABT3GRS2</accession>
<dbReference type="PANTHER" id="PTHR14859">
    <property type="entry name" value="CALCOFLUOR WHITE HYPERSENSITIVE PROTEIN PRECURSOR"/>
    <property type="match status" value="1"/>
</dbReference>
<reference evidence="3 4" key="1">
    <citation type="submission" date="2022-10" db="EMBL/GenBank/DDBJ databases">
        <title>Luteolibacter arcticus strain CCTCC AB 2014275, whole genome shotgun sequencing project.</title>
        <authorList>
            <person name="Zhao G."/>
            <person name="Shen L."/>
        </authorList>
    </citation>
    <scope>NUCLEOTIDE SEQUENCE [LARGE SCALE GENOMIC DNA]</scope>
    <source>
        <strain evidence="3 4">CCTCC AB 2014275</strain>
    </source>
</reference>
<evidence type="ECO:0000313" key="4">
    <source>
        <dbReference type="Proteomes" id="UP001320876"/>
    </source>
</evidence>
<dbReference type="RefSeq" id="WP_264490289.1">
    <property type="nucleotide sequence ID" value="NZ_JAPDDT010000022.1"/>
</dbReference>
<dbReference type="InterPro" id="IPR051916">
    <property type="entry name" value="GPI-anchor_lipid_remodeler"/>
</dbReference>
<keyword evidence="4" id="KW-1185">Reference proteome</keyword>
<dbReference type="SUPFAM" id="SSF56219">
    <property type="entry name" value="DNase I-like"/>
    <property type="match status" value="1"/>
</dbReference>
<dbReference type="GO" id="GO:0004519">
    <property type="term" value="F:endonuclease activity"/>
    <property type="evidence" value="ECO:0007669"/>
    <property type="project" value="UniProtKB-KW"/>
</dbReference>
<evidence type="ECO:0000259" key="2">
    <source>
        <dbReference type="Pfam" id="PF03372"/>
    </source>
</evidence>
<proteinExistence type="predicted"/>
<keyword evidence="3" id="KW-0255">Endonuclease</keyword>
<dbReference type="InterPro" id="IPR005135">
    <property type="entry name" value="Endo/exonuclease/phosphatase"/>
</dbReference>
<dbReference type="Proteomes" id="UP001320876">
    <property type="component" value="Unassembled WGS sequence"/>
</dbReference>
<dbReference type="Pfam" id="PF03372">
    <property type="entry name" value="Exo_endo_phos"/>
    <property type="match status" value="1"/>
</dbReference>
<keyword evidence="1" id="KW-0812">Transmembrane</keyword>
<keyword evidence="1" id="KW-1133">Transmembrane helix</keyword>